<keyword evidence="4 8" id="KW-0812">Transmembrane</keyword>
<evidence type="ECO:0000256" key="6">
    <source>
        <dbReference type="ARBA" id="ARBA00023136"/>
    </source>
</evidence>
<dbReference type="SUPFAM" id="SSF56935">
    <property type="entry name" value="Porins"/>
    <property type="match status" value="1"/>
</dbReference>
<dbReference type="PROSITE" id="PS52016">
    <property type="entry name" value="TONB_DEPENDENT_REC_3"/>
    <property type="match status" value="1"/>
</dbReference>
<keyword evidence="10" id="KW-0732">Signal</keyword>
<evidence type="ECO:0000256" key="5">
    <source>
        <dbReference type="ARBA" id="ARBA00023077"/>
    </source>
</evidence>
<dbReference type="Gene3D" id="2.170.130.10">
    <property type="entry name" value="TonB-dependent receptor, plug domain"/>
    <property type="match status" value="1"/>
</dbReference>
<keyword evidence="5 9" id="KW-0798">TonB box</keyword>
<proteinExistence type="inferred from homology"/>
<dbReference type="Proteomes" id="UP001524586">
    <property type="component" value="Unassembled WGS sequence"/>
</dbReference>
<organism evidence="13 14">
    <name type="scientific">Methylomonas rivi</name>
    <dbReference type="NCBI Taxonomy" id="2952226"/>
    <lineage>
        <taxon>Bacteria</taxon>
        <taxon>Pseudomonadati</taxon>
        <taxon>Pseudomonadota</taxon>
        <taxon>Gammaproteobacteria</taxon>
        <taxon>Methylococcales</taxon>
        <taxon>Methylococcaceae</taxon>
        <taxon>Methylomonas</taxon>
    </lineage>
</organism>
<evidence type="ECO:0000259" key="12">
    <source>
        <dbReference type="Pfam" id="PF07715"/>
    </source>
</evidence>
<keyword evidence="3 8" id="KW-1134">Transmembrane beta strand</keyword>
<sequence length="786" mass="85813">MNKVALGLLPWFALLPLAEAIAAEVTDKKVETLDKVEVVDVSPLQFGGIDINKIPANVQTASAEQLQAAQAVSLADYMNRYLGSVNINDAQNNPLQPDVQYRGYSASPLMGVPQGLAAYVNGVRFNEPFGDMVNWDLIPQGAIETMSLQPASNPAFGLNALGGSINIKTKTGFSAPKHVLEVQGGSWDRHTEELSTGWNNGTWGYFADFSNFSEAGWRDHSRTEAKRGFGTLSWRGNESSLDLHFAGTENALRGNGAVPEELLAYGREKVFTHPDLTRNRLFMVSLDGDTWLNDRNQLSGTAYYRRNKVSTYNGDGSEAGECQDEGGGEDAFLCEEQGGELDDEGLVDLAGNNILASDALEGGTINTSETTQQSFGFALQNAFHHKVFGMNNQLIAGASYDHSTAHYRADTELGSLTGNRGVAAGGVFLLDSRVRLNTETNNYGVFLTDTLSVTDKLDVTVSGRYNITHLELKDHFPGDDADENLTGFHTFNRINPAAGLTYAFMPELTFYGNYSESSRVPTPMELSCADRNNPCKLPNAFVADPPLAQVVANTWEAGFRGDLKQLPFEGRVHWNAGFFHVINNNDILWQGNGAVNGMGYFENVGKTQRQGAEAGLSGLFFDNRWRWSANYTFIDATYQSAFGSPNGAHPNAVDGVTQVSPGDRIPGIPAHIAKFSTDVDILPQWTLGFDMSYNSGQYLRGDEANLLPKIPAFVVFNLRSEYRFNEHLALFGRVNNLFDREYANFGALAETGEVLDGVNPALNEINSRFVGVGAPRAAWVGIRLTM</sequence>
<dbReference type="InterPro" id="IPR036942">
    <property type="entry name" value="Beta-barrel_TonB_sf"/>
</dbReference>
<reference evidence="13 14" key="1">
    <citation type="submission" date="2022-07" db="EMBL/GenBank/DDBJ databases">
        <title>Methylomonas rivi sp. nov., Methylomonas rosea sp. nov., Methylomonas aureus sp. nov. and Methylomonas subterranea sp. nov., four novel methanotrophs isolated from a freshwater creek and the deep terrestrial subsurface.</title>
        <authorList>
            <person name="Abin C."/>
            <person name="Sankaranarayanan K."/>
            <person name="Garner C."/>
            <person name="Sindelar R."/>
            <person name="Kotary K."/>
            <person name="Garner R."/>
            <person name="Barclay S."/>
            <person name="Lawson P."/>
            <person name="Krumholz L."/>
        </authorList>
    </citation>
    <scope>NUCLEOTIDE SEQUENCE [LARGE SCALE GENOMIC DNA]</scope>
    <source>
        <strain evidence="13 14">WSC-6</strain>
    </source>
</reference>
<keyword evidence="2 8" id="KW-0813">Transport</keyword>
<feature type="chain" id="PRO_5046821269" evidence="10">
    <location>
        <begin position="23"/>
        <end position="786"/>
    </location>
</feature>
<dbReference type="Gene3D" id="2.40.170.20">
    <property type="entry name" value="TonB-dependent receptor, beta-barrel domain"/>
    <property type="match status" value="1"/>
</dbReference>
<evidence type="ECO:0000256" key="3">
    <source>
        <dbReference type="ARBA" id="ARBA00022452"/>
    </source>
</evidence>
<keyword evidence="7 8" id="KW-0998">Cell outer membrane</keyword>
<dbReference type="InterPro" id="IPR037066">
    <property type="entry name" value="Plug_dom_sf"/>
</dbReference>
<evidence type="ECO:0000256" key="8">
    <source>
        <dbReference type="PROSITE-ProRule" id="PRU01360"/>
    </source>
</evidence>
<keyword evidence="13" id="KW-0675">Receptor</keyword>
<dbReference type="InterPro" id="IPR012910">
    <property type="entry name" value="Plug_dom"/>
</dbReference>
<dbReference type="EMBL" id="JANIBK010000007">
    <property type="protein sequence ID" value="MCQ8127370.1"/>
    <property type="molecule type" value="Genomic_DNA"/>
</dbReference>
<dbReference type="Pfam" id="PF00593">
    <property type="entry name" value="TonB_dep_Rec_b-barrel"/>
    <property type="match status" value="1"/>
</dbReference>
<keyword evidence="6 8" id="KW-0472">Membrane</keyword>
<comment type="subcellular location">
    <subcellularLocation>
        <location evidence="1 8">Cell outer membrane</location>
        <topology evidence="1 8">Multi-pass membrane protein</topology>
    </subcellularLocation>
</comment>
<name>A0ABT1U1P0_9GAMM</name>
<feature type="domain" description="TonB-dependent receptor-like beta-barrel" evidence="11">
    <location>
        <begin position="226"/>
        <end position="737"/>
    </location>
</feature>
<evidence type="ECO:0000313" key="14">
    <source>
        <dbReference type="Proteomes" id="UP001524586"/>
    </source>
</evidence>
<evidence type="ECO:0000256" key="9">
    <source>
        <dbReference type="RuleBase" id="RU003357"/>
    </source>
</evidence>
<dbReference type="PANTHER" id="PTHR30069:SF39">
    <property type="entry name" value="BLL6183 PROTEIN"/>
    <property type="match status" value="1"/>
</dbReference>
<comment type="similarity">
    <text evidence="8 9">Belongs to the TonB-dependent receptor family.</text>
</comment>
<protein>
    <submittedName>
        <fullName evidence="13">TonB-dependent receptor</fullName>
    </submittedName>
</protein>
<dbReference type="RefSeq" id="WP_256613689.1">
    <property type="nucleotide sequence ID" value="NZ_JANIBK010000007.1"/>
</dbReference>
<accession>A0ABT1U1P0</accession>
<evidence type="ECO:0000259" key="11">
    <source>
        <dbReference type="Pfam" id="PF00593"/>
    </source>
</evidence>
<evidence type="ECO:0000313" key="13">
    <source>
        <dbReference type="EMBL" id="MCQ8127370.1"/>
    </source>
</evidence>
<keyword evidence="14" id="KW-1185">Reference proteome</keyword>
<gene>
    <name evidence="13" type="ORF">NP596_02780</name>
</gene>
<feature type="signal peptide" evidence="10">
    <location>
        <begin position="1"/>
        <end position="22"/>
    </location>
</feature>
<dbReference type="Pfam" id="PF07715">
    <property type="entry name" value="Plug"/>
    <property type="match status" value="1"/>
</dbReference>
<evidence type="ECO:0000256" key="2">
    <source>
        <dbReference type="ARBA" id="ARBA00022448"/>
    </source>
</evidence>
<dbReference type="PANTHER" id="PTHR30069">
    <property type="entry name" value="TONB-DEPENDENT OUTER MEMBRANE RECEPTOR"/>
    <property type="match status" value="1"/>
</dbReference>
<evidence type="ECO:0000256" key="1">
    <source>
        <dbReference type="ARBA" id="ARBA00004571"/>
    </source>
</evidence>
<comment type="caution">
    <text evidence="13">The sequence shown here is derived from an EMBL/GenBank/DDBJ whole genome shotgun (WGS) entry which is preliminary data.</text>
</comment>
<feature type="domain" description="TonB-dependent receptor plug" evidence="12">
    <location>
        <begin position="51"/>
        <end position="163"/>
    </location>
</feature>
<dbReference type="InterPro" id="IPR000531">
    <property type="entry name" value="Beta-barrel_TonB"/>
</dbReference>
<evidence type="ECO:0000256" key="7">
    <source>
        <dbReference type="ARBA" id="ARBA00023237"/>
    </source>
</evidence>
<evidence type="ECO:0000256" key="10">
    <source>
        <dbReference type="SAM" id="SignalP"/>
    </source>
</evidence>
<evidence type="ECO:0000256" key="4">
    <source>
        <dbReference type="ARBA" id="ARBA00022692"/>
    </source>
</evidence>
<dbReference type="InterPro" id="IPR039426">
    <property type="entry name" value="TonB-dep_rcpt-like"/>
</dbReference>